<proteinExistence type="predicted"/>
<dbReference type="EMBL" id="MN740417">
    <property type="protein sequence ID" value="QHU05554.1"/>
    <property type="molecule type" value="Genomic_DNA"/>
</dbReference>
<organism evidence="1">
    <name type="scientific">viral metagenome</name>
    <dbReference type="NCBI Taxonomy" id="1070528"/>
    <lineage>
        <taxon>unclassified sequences</taxon>
        <taxon>metagenomes</taxon>
        <taxon>organismal metagenomes</taxon>
    </lineage>
</organism>
<accession>A0A6C0JPB6</accession>
<name>A0A6C0JPB6_9ZZZZ</name>
<protein>
    <submittedName>
        <fullName evidence="1">Uncharacterized protein</fullName>
    </submittedName>
</protein>
<sequence>MLPKNVLQLISEYSKPVTRPDWRNSKPIITTYKLYNMVFDDTRPLIFTMCMNIIETDWYYIYMTVHYSGLQHIKENDIRRIIKMDGVREALKSYNSKIKFNSL</sequence>
<reference evidence="1" key="1">
    <citation type="journal article" date="2020" name="Nature">
        <title>Giant virus diversity and host interactions through global metagenomics.</title>
        <authorList>
            <person name="Schulz F."/>
            <person name="Roux S."/>
            <person name="Paez-Espino D."/>
            <person name="Jungbluth S."/>
            <person name="Walsh D.A."/>
            <person name="Denef V.J."/>
            <person name="McMahon K.D."/>
            <person name="Konstantinidis K.T."/>
            <person name="Eloe-Fadrosh E.A."/>
            <person name="Kyrpides N.C."/>
            <person name="Woyke T."/>
        </authorList>
    </citation>
    <scope>NUCLEOTIDE SEQUENCE</scope>
    <source>
        <strain evidence="1">GVMAG-M-3300027736-24</strain>
    </source>
</reference>
<evidence type="ECO:0000313" key="1">
    <source>
        <dbReference type="EMBL" id="QHU05554.1"/>
    </source>
</evidence>
<dbReference type="AlphaFoldDB" id="A0A6C0JPB6"/>